<dbReference type="AlphaFoldDB" id="A0A3M2IW68"/>
<dbReference type="InterPro" id="IPR025505">
    <property type="entry name" value="FHIPEP_CS"/>
</dbReference>
<keyword evidence="6 7" id="KW-0472">Membrane</keyword>
<keyword evidence="9" id="KW-1185">Reference proteome</keyword>
<reference evidence="8 9" key="1">
    <citation type="submission" date="2018-10" db="EMBL/GenBank/DDBJ databases">
        <title>Isolation, diversity and antifungal activity of actinobacteria from wheat.</title>
        <authorList>
            <person name="Han C."/>
        </authorList>
    </citation>
    <scope>NUCLEOTIDE SEQUENCE [LARGE SCALE GENOMIC DNA]</scope>
    <source>
        <strain evidence="8 9">NEAU-YY56</strain>
    </source>
</reference>
<dbReference type="PIRSF" id="PIRSF005419">
    <property type="entry name" value="FlhA"/>
    <property type="match status" value="1"/>
</dbReference>
<evidence type="ECO:0000256" key="4">
    <source>
        <dbReference type="ARBA" id="ARBA00022692"/>
    </source>
</evidence>
<evidence type="ECO:0000256" key="1">
    <source>
        <dbReference type="ARBA" id="ARBA00004651"/>
    </source>
</evidence>
<evidence type="ECO:0000256" key="3">
    <source>
        <dbReference type="ARBA" id="ARBA00022475"/>
    </source>
</evidence>
<dbReference type="GO" id="GO:0005886">
    <property type="term" value="C:plasma membrane"/>
    <property type="evidence" value="ECO:0007669"/>
    <property type="project" value="UniProtKB-SubCell"/>
</dbReference>
<feature type="transmembrane region" description="Helical" evidence="7">
    <location>
        <begin position="233"/>
        <end position="251"/>
    </location>
</feature>
<feature type="transmembrane region" description="Helical" evidence="7">
    <location>
        <begin position="96"/>
        <end position="122"/>
    </location>
</feature>
<comment type="similarity">
    <text evidence="2">Belongs to the FHIPEP (flagella/HR/invasion proteins export pore) family.</text>
</comment>
<feature type="transmembrane region" description="Helical" evidence="7">
    <location>
        <begin position="272"/>
        <end position="287"/>
    </location>
</feature>
<proteinExistence type="inferred from homology"/>
<dbReference type="Gene3D" id="3.40.50.12790">
    <property type="entry name" value="FHIPEP family, domain 4"/>
    <property type="match status" value="1"/>
</dbReference>
<dbReference type="EMBL" id="RFFI01000170">
    <property type="protein sequence ID" value="RMI03553.1"/>
    <property type="molecule type" value="Genomic_DNA"/>
</dbReference>
<keyword evidence="8" id="KW-0969">Cilium</keyword>
<dbReference type="Pfam" id="PF00771">
    <property type="entry name" value="FHIPEP"/>
    <property type="match status" value="1"/>
</dbReference>
<dbReference type="RefSeq" id="WP_122151206.1">
    <property type="nucleotide sequence ID" value="NZ_RFFI01000170.1"/>
</dbReference>
<dbReference type="GO" id="GO:0044780">
    <property type="term" value="P:bacterial-type flagellum assembly"/>
    <property type="evidence" value="ECO:0007669"/>
    <property type="project" value="TreeGrafter"/>
</dbReference>
<evidence type="ECO:0000256" key="6">
    <source>
        <dbReference type="ARBA" id="ARBA00023136"/>
    </source>
</evidence>
<dbReference type="InterPro" id="IPR001712">
    <property type="entry name" value="T3SS_FHIPEP"/>
</dbReference>
<keyword evidence="3" id="KW-1003">Cell membrane</keyword>
<keyword evidence="4 7" id="KW-0812">Transmembrane</keyword>
<comment type="subcellular location">
    <subcellularLocation>
        <location evidence="1">Cell membrane</location>
        <topology evidence="1">Multi-pass membrane protein</topology>
    </subcellularLocation>
</comment>
<feature type="transmembrane region" description="Helical" evidence="7">
    <location>
        <begin position="33"/>
        <end position="52"/>
    </location>
</feature>
<dbReference type="PANTHER" id="PTHR30161:SF1">
    <property type="entry name" value="FLAGELLAR BIOSYNTHESIS PROTEIN FLHA-RELATED"/>
    <property type="match status" value="1"/>
</dbReference>
<dbReference type="Gene3D" id="1.10.8.540">
    <property type="entry name" value="FHIPEP family, domain 3"/>
    <property type="match status" value="1"/>
</dbReference>
<dbReference type="PANTHER" id="PTHR30161">
    <property type="entry name" value="FLAGELLAR EXPORT PROTEIN, MEMBRANE FLHA SUBUNIT-RELATED"/>
    <property type="match status" value="1"/>
</dbReference>
<dbReference type="InterPro" id="IPR042194">
    <property type="entry name" value="FHIPEP_1"/>
</dbReference>
<feature type="transmembrane region" description="Helical" evidence="7">
    <location>
        <begin position="64"/>
        <end position="84"/>
    </location>
</feature>
<sequence length="689" mass="72480">MKNRQISQLAVPVGVVGIVLLLVVPLPAALLDVLIAVNITASLVILLTSMYVQKPLDFSVFPSLILVFTLFRLGLNVASTRLVLRDGFAGEVIDAFGHFVVGGSLVIGLVIFLILVVIQFVVITNGAGRVAEVGARFTLDAMPGKQMAIDADLNSGLIDEDTARKRRAEITAEADFYGAMDGGSKFVKGDAIAGIIITIINLVGGFVIGIAQMGLTFQESLEKFSLLTIGDGLVTQIPALLLSVSTGIVVTRATAEGDMGTVASKQLSQSRNALLIAGCGALALALLPGMPKLPFVLVGAALLIVAQRVKATEAREAREAERVAATNAATGATPTSNDTPEALIEQMRVHTLEILLAPDLVDMVGNGPEQDLLHRVRGLRRKIAMELGIVVPPVRTRDSVDLPRSTYVVRISGVEAGRGEVPSGRVLALGDDLGALPGQSVVEPVFGLPGKWVAAELRHAAEMAGATVVDRVSVLITHLGSIITTNAPRLLGREDVRVLTEGVKQVNPSVVEELVPGLLSLGEVQRVLQGLLAEEVPIRDLSRIYEALTLRAKSGTDPESLVEAARGALGPALSAQYVQDGVLRVLTLEPVFEQQLVEALRPTDAGTQIVTDPTRLEAMLERLRVAVAEAEATGRSVVLVCAPALRPALRKVVILALERLPVLSYAEVTGGGARIETVGVVSGAHAIAA</sequence>
<accession>A0A3M2IW68</accession>
<protein>
    <submittedName>
        <fullName evidence="8">Flagellar type III secretion system protein FlhA</fullName>
    </submittedName>
</protein>
<comment type="caution">
    <text evidence="8">The sequence shown here is derived from an EMBL/GenBank/DDBJ whole genome shotgun (WGS) entry which is preliminary data.</text>
</comment>
<dbReference type="InterPro" id="IPR042193">
    <property type="entry name" value="FHIPEP_3"/>
</dbReference>
<name>A0A3M2IW68_9CELL</name>
<dbReference type="Proteomes" id="UP000269289">
    <property type="component" value="Unassembled WGS sequence"/>
</dbReference>
<evidence type="ECO:0000313" key="8">
    <source>
        <dbReference type="EMBL" id="RMI03553.1"/>
    </source>
</evidence>
<keyword evidence="5 7" id="KW-1133">Transmembrane helix</keyword>
<keyword evidence="8" id="KW-0282">Flagellum</keyword>
<evidence type="ECO:0000256" key="5">
    <source>
        <dbReference type="ARBA" id="ARBA00022989"/>
    </source>
</evidence>
<dbReference type="PRINTS" id="PR00949">
    <property type="entry name" value="TYPE3IMAPROT"/>
</dbReference>
<organism evidence="8 9">
    <name type="scientific">Cellulomonas triticagri</name>
    <dbReference type="NCBI Taxonomy" id="2483352"/>
    <lineage>
        <taxon>Bacteria</taxon>
        <taxon>Bacillati</taxon>
        <taxon>Actinomycetota</taxon>
        <taxon>Actinomycetes</taxon>
        <taxon>Micrococcales</taxon>
        <taxon>Cellulomonadaceae</taxon>
        <taxon>Cellulomonas</taxon>
    </lineage>
</organism>
<dbReference type="PROSITE" id="PS00994">
    <property type="entry name" value="FHIPEP"/>
    <property type="match status" value="1"/>
</dbReference>
<dbReference type="Gene3D" id="3.40.30.60">
    <property type="entry name" value="FHIPEP family, domain 1"/>
    <property type="match status" value="1"/>
</dbReference>
<gene>
    <name evidence="8" type="primary">flhA</name>
    <name evidence="8" type="ORF">EBM89_19205</name>
</gene>
<feature type="transmembrane region" description="Helical" evidence="7">
    <location>
        <begin position="191"/>
        <end position="213"/>
    </location>
</feature>
<keyword evidence="8" id="KW-0966">Cell projection</keyword>
<dbReference type="GO" id="GO:0009306">
    <property type="term" value="P:protein secretion"/>
    <property type="evidence" value="ECO:0007669"/>
    <property type="project" value="InterPro"/>
</dbReference>
<feature type="transmembrane region" description="Helical" evidence="7">
    <location>
        <begin position="9"/>
        <end position="27"/>
    </location>
</feature>
<evidence type="ECO:0000256" key="2">
    <source>
        <dbReference type="ARBA" id="ARBA00008835"/>
    </source>
</evidence>
<dbReference type="InterPro" id="IPR042196">
    <property type="entry name" value="FHIPEP_4"/>
</dbReference>
<evidence type="ECO:0000313" key="9">
    <source>
        <dbReference type="Proteomes" id="UP000269289"/>
    </source>
</evidence>
<dbReference type="OrthoDB" id="9759185at2"/>
<evidence type="ECO:0000256" key="7">
    <source>
        <dbReference type="SAM" id="Phobius"/>
    </source>
</evidence>